<dbReference type="Pfam" id="PF20434">
    <property type="entry name" value="BD-FAE"/>
    <property type="match status" value="1"/>
</dbReference>
<evidence type="ECO:0000259" key="3">
    <source>
        <dbReference type="Pfam" id="PF20434"/>
    </source>
</evidence>
<dbReference type="InterPro" id="IPR050300">
    <property type="entry name" value="GDXG_lipolytic_enzyme"/>
</dbReference>
<organism evidence="4 5">
    <name type="scientific">Solimonas marina</name>
    <dbReference type="NCBI Taxonomy" id="2714601"/>
    <lineage>
        <taxon>Bacteria</taxon>
        <taxon>Pseudomonadati</taxon>
        <taxon>Pseudomonadota</taxon>
        <taxon>Gammaproteobacteria</taxon>
        <taxon>Nevskiales</taxon>
        <taxon>Nevskiaceae</taxon>
        <taxon>Solimonas</taxon>
    </lineage>
</organism>
<dbReference type="PANTHER" id="PTHR48081:SF6">
    <property type="entry name" value="PEPTIDASE S9 PROLYL OLIGOPEPTIDASE CATALYTIC DOMAIN-CONTAINING PROTEIN"/>
    <property type="match status" value="1"/>
</dbReference>
<evidence type="ECO:0000256" key="1">
    <source>
        <dbReference type="ARBA" id="ARBA00022801"/>
    </source>
</evidence>
<dbReference type="InterPro" id="IPR029058">
    <property type="entry name" value="AB_hydrolase_fold"/>
</dbReference>
<keyword evidence="2" id="KW-0732">Signal</keyword>
<dbReference type="SUPFAM" id="SSF53474">
    <property type="entry name" value="alpha/beta-Hydrolases"/>
    <property type="match status" value="1"/>
</dbReference>
<gene>
    <name evidence="4" type="ORF">G7Y82_04000</name>
</gene>
<dbReference type="Proteomes" id="UP000653472">
    <property type="component" value="Unassembled WGS sequence"/>
</dbReference>
<evidence type="ECO:0000313" key="4">
    <source>
        <dbReference type="EMBL" id="NKF21469.1"/>
    </source>
</evidence>
<evidence type="ECO:0000313" key="5">
    <source>
        <dbReference type="Proteomes" id="UP000653472"/>
    </source>
</evidence>
<dbReference type="RefSeq" id="WP_168146733.1">
    <property type="nucleotide sequence ID" value="NZ_JAAVXB010000002.1"/>
</dbReference>
<proteinExistence type="predicted"/>
<dbReference type="EMBL" id="JAAVXB010000002">
    <property type="protein sequence ID" value="NKF21469.1"/>
    <property type="molecule type" value="Genomic_DNA"/>
</dbReference>
<reference evidence="4" key="1">
    <citation type="submission" date="2020-03" db="EMBL/GenBank/DDBJ databases">
        <title>Solimonas marina sp. nov., isolated from deep seawater of the Pacific Ocean.</title>
        <authorList>
            <person name="Liu X."/>
            <person name="Lai Q."/>
            <person name="Sun F."/>
            <person name="Gai Y."/>
            <person name="Li G."/>
            <person name="Shao Z."/>
        </authorList>
    </citation>
    <scope>NUCLEOTIDE SEQUENCE</scope>
    <source>
        <strain evidence="4">C16B3</strain>
    </source>
</reference>
<evidence type="ECO:0000256" key="2">
    <source>
        <dbReference type="SAM" id="SignalP"/>
    </source>
</evidence>
<dbReference type="Gene3D" id="3.40.50.1820">
    <property type="entry name" value="alpha/beta hydrolase"/>
    <property type="match status" value="1"/>
</dbReference>
<feature type="domain" description="BD-FAE-like" evidence="3">
    <location>
        <begin position="72"/>
        <end position="265"/>
    </location>
</feature>
<dbReference type="PANTHER" id="PTHR48081">
    <property type="entry name" value="AB HYDROLASE SUPERFAMILY PROTEIN C4A8.06C"/>
    <property type="match status" value="1"/>
</dbReference>
<protein>
    <submittedName>
        <fullName evidence="4">Alpha/beta hydrolase</fullName>
    </submittedName>
</protein>
<sequence length="341" mass="36372">MRNRLGRLAPWLGALACLLMIGQASAQSAQPTVLDLWPASVAENGPTRGPERVGTEGKGLGAAMNISRARIEVYKPAHPNGTAVIIMGGGGYFRIQIANESMPVAQWLSALGVTPVVLYYRLPVDGWKAAAPFQDGQRAVRVLRAHAAELGIDPHKIGVIGLSAGGNLAAITETRFADSLYEPIDAADKLSARPDFAGLIYPVISLKGDLGTTRSRRELNATQKDADDAYSGELHVTNDTPPTFLAHAADDPIANVGHSLVMFNALKSHNIPVEMHIFETGGHGWGLGTPGSLVAQWPRLFATWARSHGFMTLTQAPMPFGVPAKSQFDSSVRDADANEDQ</sequence>
<name>A0A969W8I5_9GAMM</name>
<feature type="signal peptide" evidence="2">
    <location>
        <begin position="1"/>
        <end position="26"/>
    </location>
</feature>
<accession>A0A969W8I5</accession>
<comment type="caution">
    <text evidence="4">The sequence shown here is derived from an EMBL/GenBank/DDBJ whole genome shotgun (WGS) entry which is preliminary data.</text>
</comment>
<keyword evidence="5" id="KW-1185">Reference proteome</keyword>
<dbReference type="GO" id="GO:0016787">
    <property type="term" value="F:hydrolase activity"/>
    <property type="evidence" value="ECO:0007669"/>
    <property type="project" value="UniProtKB-KW"/>
</dbReference>
<keyword evidence="1 4" id="KW-0378">Hydrolase</keyword>
<dbReference type="InterPro" id="IPR049492">
    <property type="entry name" value="BD-FAE-like_dom"/>
</dbReference>
<dbReference type="AlphaFoldDB" id="A0A969W8I5"/>
<feature type="chain" id="PRO_5037055891" evidence="2">
    <location>
        <begin position="27"/>
        <end position="341"/>
    </location>
</feature>